<dbReference type="PRINTS" id="PR00069">
    <property type="entry name" value="ALDKETRDTASE"/>
</dbReference>
<gene>
    <name evidence="2" type="ORF">AWJ14_14570</name>
</gene>
<sequence length="283" mass="30657">MPTVRLAPSAPNGTPLTVPALGLGTWHMGEDPARAGDEIRALHTGIDCRMTLIDTAEMYADGGAETITGQAIRGRRDEVFLVSKVLPSHASRSGTIAACEASLKRLGTDRIDLYLLHWPGRHPLADTVAAFEALRASGKILRWGVSNFDTEGMERLSAVPDGRNCAANQVLYNLATRGVEFDLLPWMTGRAMPAMAYCPLDEGRLLSHQGLGRMAEARGVSAAQLALAFLLSRENVIAIPKSANPERVRENRAAADIVLSDADRDDLDRMFPPPRSKQPLDII</sequence>
<evidence type="ECO:0000313" key="2">
    <source>
        <dbReference type="EMBL" id="OCW55863.1"/>
    </source>
</evidence>
<dbReference type="STRING" id="1480615.AWJ14_14570"/>
<keyword evidence="3" id="KW-1185">Reference proteome</keyword>
<organism evidence="2 3">
    <name type="scientific">Hoeflea olei</name>
    <dbReference type="NCBI Taxonomy" id="1480615"/>
    <lineage>
        <taxon>Bacteria</taxon>
        <taxon>Pseudomonadati</taxon>
        <taxon>Pseudomonadota</taxon>
        <taxon>Alphaproteobacteria</taxon>
        <taxon>Hyphomicrobiales</taxon>
        <taxon>Rhizobiaceae</taxon>
        <taxon>Hoeflea</taxon>
    </lineage>
</organism>
<dbReference type="PANTHER" id="PTHR43638">
    <property type="entry name" value="OXIDOREDUCTASE, ALDO/KETO REDUCTASE FAMILY PROTEIN"/>
    <property type="match status" value="1"/>
</dbReference>
<name>A0A1C1YQS9_9HYPH</name>
<dbReference type="CDD" id="cd19138">
    <property type="entry name" value="AKR_YeaE"/>
    <property type="match status" value="1"/>
</dbReference>
<dbReference type="InterPro" id="IPR020471">
    <property type="entry name" value="AKR"/>
</dbReference>
<protein>
    <submittedName>
        <fullName evidence="2">Oxidoreductase</fullName>
    </submittedName>
</protein>
<dbReference type="Pfam" id="PF00248">
    <property type="entry name" value="Aldo_ket_red"/>
    <property type="match status" value="1"/>
</dbReference>
<dbReference type="EMBL" id="LQZT01000049">
    <property type="protein sequence ID" value="OCW55863.1"/>
    <property type="molecule type" value="Genomic_DNA"/>
</dbReference>
<comment type="caution">
    <text evidence="2">The sequence shown here is derived from an EMBL/GenBank/DDBJ whole genome shotgun (WGS) entry which is preliminary data.</text>
</comment>
<dbReference type="Proteomes" id="UP000094795">
    <property type="component" value="Unassembled WGS sequence"/>
</dbReference>
<dbReference type="AlphaFoldDB" id="A0A1C1YQS9"/>
<evidence type="ECO:0000313" key="3">
    <source>
        <dbReference type="Proteomes" id="UP000094795"/>
    </source>
</evidence>
<evidence type="ECO:0000259" key="1">
    <source>
        <dbReference type="Pfam" id="PF00248"/>
    </source>
</evidence>
<dbReference type="Gene3D" id="3.20.20.100">
    <property type="entry name" value="NADP-dependent oxidoreductase domain"/>
    <property type="match status" value="1"/>
</dbReference>
<dbReference type="PANTHER" id="PTHR43638:SF3">
    <property type="entry name" value="ALDEHYDE REDUCTASE"/>
    <property type="match status" value="1"/>
</dbReference>
<dbReference type="InterPro" id="IPR023210">
    <property type="entry name" value="NADP_OxRdtase_dom"/>
</dbReference>
<reference evidence="2 3" key="1">
    <citation type="submission" date="2015-12" db="EMBL/GenBank/DDBJ databases">
        <authorList>
            <person name="Shamseldin A."/>
            <person name="Moawad H."/>
            <person name="Abd El-Rahim W.M."/>
            <person name="Sadowsky M.J."/>
        </authorList>
    </citation>
    <scope>NUCLEOTIDE SEQUENCE [LARGE SCALE GENOMIC DNA]</scope>
    <source>
        <strain evidence="2 3">JC234</strain>
    </source>
</reference>
<proteinExistence type="predicted"/>
<dbReference type="InterPro" id="IPR036812">
    <property type="entry name" value="NAD(P)_OxRdtase_dom_sf"/>
</dbReference>
<accession>A0A1C1YQS9</accession>
<feature type="domain" description="NADP-dependent oxidoreductase" evidence="1">
    <location>
        <begin position="21"/>
        <end position="269"/>
    </location>
</feature>
<dbReference type="SUPFAM" id="SSF51430">
    <property type="entry name" value="NAD(P)-linked oxidoreductase"/>
    <property type="match status" value="1"/>
</dbReference>
<dbReference type="GO" id="GO:0016491">
    <property type="term" value="F:oxidoreductase activity"/>
    <property type="evidence" value="ECO:0007669"/>
    <property type="project" value="InterPro"/>
</dbReference>